<gene>
    <name evidence="1" type="ORF">DS909_16160</name>
</gene>
<sequence>MTNPSALRVADLPQNTSSSFSLRPGAAELKSIAAELSLLGLRKLSFEGHIKAQGKKDWLLTAKLGATVLQPCVVTLNPVSTRIDVTIRRVYMADWEEPEEDDVEMHEDDEVEALAEYIDPAAVMIEALSLALPQYPRAEGADVSEAVFTEPGKKPMTKEDAKPFAGLAALRDSLKKEE</sequence>
<dbReference type="OrthoDB" id="8443793at2"/>
<protein>
    <submittedName>
        <fullName evidence="1">DUF177 domain-containing protein</fullName>
    </submittedName>
</protein>
<dbReference type="EMBL" id="QOCE01000038">
    <property type="protein sequence ID" value="RBW52773.1"/>
    <property type="molecule type" value="Genomic_DNA"/>
</dbReference>
<comment type="caution">
    <text evidence="1">The sequence shown here is derived from an EMBL/GenBank/DDBJ whole genome shotgun (WGS) entry which is preliminary data.</text>
</comment>
<evidence type="ECO:0000313" key="2">
    <source>
        <dbReference type="Proteomes" id="UP000252706"/>
    </source>
</evidence>
<dbReference type="AlphaFoldDB" id="A0A366WTW4"/>
<organism evidence="1 2">
    <name type="scientific">Phaeobacter gallaeciensis</name>
    <dbReference type="NCBI Taxonomy" id="60890"/>
    <lineage>
        <taxon>Bacteria</taxon>
        <taxon>Pseudomonadati</taxon>
        <taxon>Pseudomonadota</taxon>
        <taxon>Alphaproteobacteria</taxon>
        <taxon>Rhodobacterales</taxon>
        <taxon>Roseobacteraceae</taxon>
        <taxon>Phaeobacter</taxon>
    </lineage>
</organism>
<evidence type="ECO:0000313" key="1">
    <source>
        <dbReference type="EMBL" id="RBW52773.1"/>
    </source>
</evidence>
<dbReference type="Proteomes" id="UP000252706">
    <property type="component" value="Unassembled WGS sequence"/>
</dbReference>
<name>A0A366WTW4_9RHOB</name>
<dbReference type="InterPro" id="IPR003772">
    <property type="entry name" value="YceD"/>
</dbReference>
<dbReference type="RefSeq" id="WP_113824489.1">
    <property type="nucleotide sequence ID" value="NZ_QOCE01000038.1"/>
</dbReference>
<proteinExistence type="predicted"/>
<accession>A0A366WTW4</accession>
<reference evidence="1 2" key="1">
    <citation type="submission" date="2018-07" db="EMBL/GenBank/DDBJ databases">
        <title>Modular assembly of carbohydrate-degrading microbial communities in the ocean.</title>
        <authorList>
            <person name="Enke T.N."/>
            <person name="Datta M.S."/>
            <person name="Schwartzman J.A."/>
            <person name="Cermak N."/>
            <person name="Schmitz D.A."/>
            <person name="Barrere J."/>
            <person name="Cordero O.X."/>
        </authorList>
    </citation>
    <scope>NUCLEOTIDE SEQUENCE [LARGE SCALE GENOMIC DNA]</scope>
    <source>
        <strain evidence="1 2">C3M10</strain>
    </source>
</reference>
<dbReference type="Pfam" id="PF02620">
    <property type="entry name" value="YceD"/>
    <property type="match status" value="1"/>
</dbReference>